<dbReference type="AlphaFoldDB" id="A0A0A2C000"/>
<feature type="transmembrane region" description="Helical" evidence="6">
    <location>
        <begin position="162"/>
        <end position="194"/>
    </location>
</feature>
<dbReference type="RefSeq" id="WP_036907395.1">
    <property type="nucleotide sequence ID" value="NZ_CP138967.1"/>
</dbReference>
<evidence type="ECO:0000256" key="3">
    <source>
        <dbReference type="ARBA" id="ARBA00022692"/>
    </source>
</evidence>
<feature type="transmembrane region" description="Helical" evidence="6">
    <location>
        <begin position="75"/>
        <end position="92"/>
    </location>
</feature>
<sequence length="257" mass="27400">MLNNDIFSQIILGIISFFSNFISALSGGGAGLIQLPALLFLGLPFSKALATHKVASVALGLGASIPHLKRSSLKINYAFLILISGIPGVLLGSYTSSILPSSFSTTLLGLLTLFLSFYSIKQKNLGSSNQKLSINKLRILIGSFGLFIIGFLNGYLSSGTGLFVTIWMIILFDLSFSVAVAYTLIFVGIFWNGIGAFSLGMSGNIIWDYIPVLILGSLLGGYLGAKFSIIKGTKFIKVVFELVSFSVGISLLVKGFL</sequence>
<evidence type="ECO:0000256" key="5">
    <source>
        <dbReference type="ARBA" id="ARBA00023136"/>
    </source>
</evidence>
<comment type="similarity">
    <text evidence="2 6">Belongs to the 4-toluene sulfonate uptake permease (TSUP) (TC 2.A.102) family.</text>
</comment>
<evidence type="ECO:0000256" key="1">
    <source>
        <dbReference type="ARBA" id="ARBA00004141"/>
    </source>
</evidence>
<keyword evidence="3 6" id="KW-0812">Transmembrane</keyword>
<protein>
    <recommendedName>
        <fullName evidence="6">Probable membrane transporter protein</fullName>
    </recommendedName>
</protein>
<organism evidence="7 8">
    <name type="scientific">Prochlorococcus marinus str. PAC1</name>
    <dbReference type="NCBI Taxonomy" id="59924"/>
    <lineage>
        <taxon>Bacteria</taxon>
        <taxon>Bacillati</taxon>
        <taxon>Cyanobacteriota</taxon>
        <taxon>Cyanophyceae</taxon>
        <taxon>Synechococcales</taxon>
        <taxon>Prochlorococcaceae</taxon>
        <taxon>Prochlorococcus</taxon>
    </lineage>
</organism>
<comment type="subcellular location">
    <subcellularLocation>
        <location evidence="6">Cell membrane</location>
        <topology evidence="6">Multi-pass membrane protein</topology>
    </subcellularLocation>
    <subcellularLocation>
        <location evidence="1">Membrane</location>
        <topology evidence="1">Multi-pass membrane protein</topology>
    </subcellularLocation>
</comment>
<feature type="transmembrane region" description="Helical" evidence="6">
    <location>
        <begin position="206"/>
        <end position="223"/>
    </location>
</feature>
<accession>A0A0A2C000</accession>
<evidence type="ECO:0000313" key="8">
    <source>
        <dbReference type="Proteomes" id="UP000030392"/>
    </source>
</evidence>
<dbReference type="Proteomes" id="UP000030392">
    <property type="component" value="Unassembled WGS sequence"/>
</dbReference>
<dbReference type="InterPro" id="IPR051598">
    <property type="entry name" value="TSUP/Inactive_protease-like"/>
</dbReference>
<dbReference type="Pfam" id="PF01925">
    <property type="entry name" value="TauE"/>
    <property type="match status" value="1"/>
</dbReference>
<gene>
    <name evidence="7" type="ORF">EV03_2051</name>
</gene>
<evidence type="ECO:0000256" key="6">
    <source>
        <dbReference type="RuleBase" id="RU363041"/>
    </source>
</evidence>
<reference evidence="8" key="1">
    <citation type="journal article" date="2014" name="Sci. Data">
        <title>Genomes of diverse isolates of the marine cyanobacterium Prochlorococcus.</title>
        <authorList>
            <person name="Biller S."/>
            <person name="Berube P."/>
            <person name="Thompson J."/>
            <person name="Kelly L."/>
            <person name="Roggensack S."/>
            <person name="Awad L."/>
            <person name="Roache-Johnson K."/>
            <person name="Ding H."/>
            <person name="Giovannoni S.J."/>
            <person name="Moore L.R."/>
            <person name="Chisholm S.W."/>
        </authorList>
    </citation>
    <scope>NUCLEOTIDE SEQUENCE [LARGE SCALE GENOMIC DNA]</scope>
    <source>
        <strain evidence="8">PAC1</strain>
    </source>
</reference>
<comment type="caution">
    <text evidence="7">The sequence shown here is derived from an EMBL/GenBank/DDBJ whole genome shotgun (WGS) entry which is preliminary data.</text>
</comment>
<keyword evidence="4 6" id="KW-1133">Transmembrane helix</keyword>
<keyword evidence="6" id="KW-1003">Cell membrane</keyword>
<feature type="transmembrane region" description="Helical" evidence="6">
    <location>
        <begin position="235"/>
        <end position="253"/>
    </location>
</feature>
<keyword evidence="5 6" id="KW-0472">Membrane</keyword>
<evidence type="ECO:0000313" key="7">
    <source>
        <dbReference type="EMBL" id="KGG19666.1"/>
    </source>
</evidence>
<evidence type="ECO:0000256" key="2">
    <source>
        <dbReference type="ARBA" id="ARBA00009142"/>
    </source>
</evidence>
<name>A0A0A2C000_PROMR</name>
<dbReference type="EMBL" id="JNAX01000015">
    <property type="protein sequence ID" value="KGG19666.1"/>
    <property type="molecule type" value="Genomic_DNA"/>
</dbReference>
<feature type="transmembrane region" description="Helical" evidence="6">
    <location>
        <begin position="98"/>
        <end position="118"/>
    </location>
</feature>
<dbReference type="InterPro" id="IPR002781">
    <property type="entry name" value="TM_pro_TauE-like"/>
</dbReference>
<feature type="transmembrane region" description="Helical" evidence="6">
    <location>
        <begin position="139"/>
        <end position="156"/>
    </location>
</feature>
<evidence type="ECO:0000256" key="4">
    <source>
        <dbReference type="ARBA" id="ARBA00022989"/>
    </source>
</evidence>
<proteinExistence type="inferred from homology"/>
<feature type="transmembrane region" description="Helical" evidence="6">
    <location>
        <begin position="6"/>
        <end position="25"/>
    </location>
</feature>
<dbReference type="GO" id="GO:0005886">
    <property type="term" value="C:plasma membrane"/>
    <property type="evidence" value="ECO:0007669"/>
    <property type="project" value="UniProtKB-SubCell"/>
</dbReference>
<dbReference type="PANTHER" id="PTHR43701">
    <property type="entry name" value="MEMBRANE TRANSPORTER PROTEIN MJ0441-RELATED"/>
    <property type="match status" value="1"/>
</dbReference>
<dbReference type="PANTHER" id="PTHR43701:SF5">
    <property type="entry name" value="MEMBRANE TRANSPORTER PROTEIN-RELATED"/>
    <property type="match status" value="1"/>
</dbReference>